<dbReference type="RefSeq" id="WP_126186962.1">
    <property type="nucleotide sequence ID" value="NZ_PELM01000012.1"/>
</dbReference>
<dbReference type="InterPro" id="IPR034904">
    <property type="entry name" value="FSCA_dom_sf"/>
</dbReference>
<evidence type="ECO:0000313" key="2">
    <source>
        <dbReference type="EMBL" id="RTH05276.1"/>
    </source>
</evidence>
<evidence type="ECO:0000259" key="1">
    <source>
        <dbReference type="Pfam" id="PF01883"/>
    </source>
</evidence>
<sequence length="253" mass="28994">MRGKTLKEAAWHALGSVLDPELDTPITELGFVSELKVDEASGHISLRLRLPTFWCAANFAYLMAHDARQVLLTLPGVRTVGVVLEDHFADCEITKGVNQGLRFDEVFPEEAIDELEVLRRRFIEKAYLQRHEVLLRLLMQKLPVSQVLNLNLDDLLEDELGLWVDQGKEHLLISSKTMDLLHNYLSRRRALGLSTNPESPFALDPEGNLLSEATLEEYLKRCKTTRINITFNRALCERLLETRYGMELEKARR</sequence>
<dbReference type="InterPro" id="IPR002744">
    <property type="entry name" value="MIP18-like"/>
</dbReference>
<proteinExistence type="predicted"/>
<name>A0A430RD24_THESC</name>
<dbReference type="Pfam" id="PF01883">
    <property type="entry name" value="FeS_assembly_P"/>
    <property type="match status" value="1"/>
</dbReference>
<evidence type="ECO:0000313" key="4">
    <source>
        <dbReference type="Proteomes" id="UP000287439"/>
    </source>
</evidence>
<dbReference type="AlphaFoldDB" id="A0A430RD24"/>
<dbReference type="EMBL" id="PELM01000012">
    <property type="protein sequence ID" value="RTH05276.1"/>
    <property type="molecule type" value="Genomic_DNA"/>
</dbReference>
<dbReference type="Proteomes" id="UP000287439">
    <property type="component" value="Unassembled WGS sequence"/>
</dbReference>
<dbReference type="Gene3D" id="3.30.300.130">
    <property type="entry name" value="Fe-S cluster assembly (FSCA)"/>
    <property type="match status" value="1"/>
</dbReference>
<gene>
    <name evidence="3" type="ORF">CSW41_11080</name>
    <name evidence="2" type="ORF">CSW50_00625</name>
</gene>
<dbReference type="Proteomes" id="UP000288082">
    <property type="component" value="Unassembled WGS sequence"/>
</dbReference>
<dbReference type="SUPFAM" id="SSF117916">
    <property type="entry name" value="Fe-S cluster assembly (FSCA) domain-like"/>
    <property type="match status" value="1"/>
</dbReference>
<feature type="domain" description="MIP18 family-like" evidence="1">
    <location>
        <begin position="7"/>
        <end position="81"/>
    </location>
</feature>
<dbReference type="EMBL" id="PELV01000389">
    <property type="protein sequence ID" value="RTH15182.1"/>
    <property type="molecule type" value="Genomic_DNA"/>
</dbReference>
<protein>
    <recommendedName>
        <fullName evidence="1">MIP18 family-like domain-containing protein</fullName>
    </recommendedName>
</protein>
<comment type="caution">
    <text evidence="2">The sequence shown here is derived from an EMBL/GenBank/DDBJ whole genome shotgun (WGS) entry which is preliminary data.</text>
</comment>
<reference evidence="4 5" key="1">
    <citation type="journal article" date="2019" name="Extremophiles">
        <title>Biogeography of thermophiles and predominance of Thermus scotoductus in domestic water heaters.</title>
        <authorList>
            <person name="Wilpiszeski R.L."/>
            <person name="Zhang Z."/>
            <person name="House C.H."/>
        </authorList>
    </citation>
    <scope>NUCLEOTIDE SEQUENCE [LARGE SCALE GENOMIC DNA]</scope>
    <source>
        <strain evidence="3 4">28_S28</strain>
        <strain evidence="2 5">38_S38</strain>
    </source>
</reference>
<accession>A0A430RD24</accession>
<evidence type="ECO:0000313" key="3">
    <source>
        <dbReference type="EMBL" id="RTH15182.1"/>
    </source>
</evidence>
<evidence type="ECO:0000313" key="5">
    <source>
        <dbReference type="Proteomes" id="UP000288082"/>
    </source>
</evidence>
<organism evidence="2 5">
    <name type="scientific">Thermus scotoductus</name>
    <dbReference type="NCBI Taxonomy" id="37636"/>
    <lineage>
        <taxon>Bacteria</taxon>
        <taxon>Thermotogati</taxon>
        <taxon>Deinococcota</taxon>
        <taxon>Deinococci</taxon>
        <taxon>Thermales</taxon>
        <taxon>Thermaceae</taxon>
        <taxon>Thermus</taxon>
    </lineage>
</organism>